<reference evidence="5 6" key="1">
    <citation type="submission" date="2020-08" db="EMBL/GenBank/DDBJ databases">
        <title>Plant Genome Project.</title>
        <authorList>
            <person name="Zhang R.-G."/>
        </authorList>
    </citation>
    <scope>NUCLEOTIDE SEQUENCE [LARGE SCALE GENOMIC DNA]</scope>
    <source>
        <tissue evidence="5">Rhizome</tissue>
    </source>
</reference>
<feature type="domain" description="RRM" evidence="4">
    <location>
        <begin position="427"/>
        <end position="509"/>
    </location>
</feature>
<dbReference type="GO" id="GO:0003723">
    <property type="term" value="F:RNA binding"/>
    <property type="evidence" value="ECO:0007669"/>
    <property type="project" value="UniProtKB-UniRule"/>
</dbReference>
<dbReference type="InterPro" id="IPR000504">
    <property type="entry name" value="RRM_dom"/>
</dbReference>
<feature type="compositionally biased region" description="Low complexity" evidence="3">
    <location>
        <begin position="805"/>
        <end position="820"/>
    </location>
</feature>
<dbReference type="FunFam" id="3.30.70.330:FF:000310">
    <property type="entry name" value="RNA recognition water-stress protein1"/>
    <property type="match status" value="1"/>
</dbReference>
<accession>A0A8J5GPK3</accession>
<dbReference type="Pfam" id="PF00076">
    <property type="entry name" value="RRM_1"/>
    <property type="match status" value="3"/>
</dbReference>
<proteinExistence type="predicted"/>
<feature type="compositionally biased region" description="Gly residues" evidence="3">
    <location>
        <begin position="821"/>
        <end position="830"/>
    </location>
</feature>
<dbReference type="SUPFAM" id="SSF54928">
    <property type="entry name" value="RNA-binding domain, RBD"/>
    <property type="match status" value="2"/>
</dbReference>
<dbReference type="Gene3D" id="3.30.70.330">
    <property type="match status" value="3"/>
</dbReference>
<feature type="compositionally biased region" description="Basic and acidic residues" evidence="3">
    <location>
        <begin position="570"/>
        <end position="589"/>
    </location>
</feature>
<protein>
    <recommendedName>
        <fullName evidence="4">RRM domain-containing protein</fullName>
    </recommendedName>
</protein>
<dbReference type="Proteomes" id="UP000734854">
    <property type="component" value="Unassembled WGS sequence"/>
</dbReference>
<evidence type="ECO:0000313" key="6">
    <source>
        <dbReference type="Proteomes" id="UP000734854"/>
    </source>
</evidence>
<name>A0A8J5GPK3_ZINOF</name>
<dbReference type="PROSITE" id="PS50102">
    <property type="entry name" value="RRM"/>
    <property type="match status" value="3"/>
</dbReference>
<keyword evidence="6" id="KW-1185">Reference proteome</keyword>
<dbReference type="EMBL" id="JACMSC010000009">
    <property type="protein sequence ID" value="KAG6507495.1"/>
    <property type="molecule type" value="Genomic_DNA"/>
</dbReference>
<dbReference type="SMART" id="SM00360">
    <property type="entry name" value="RRM"/>
    <property type="match status" value="3"/>
</dbReference>
<dbReference type="CDD" id="cd00590">
    <property type="entry name" value="RRM_SF"/>
    <property type="match status" value="3"/>
</dbReference>
<comment type="caution">
    <text evidence="5">The sequence shown here is derived from an EMBL/GenBank/DDBJ whole genome shotgun (WGS) entry which is preliminary data.</text>
</comment>
<evidence type="ECO:0000313" key="5">
    <source>
        <dbReference type="EMBL" id="KAG6507495.1"/>
    </source>
</evidence>
<evidence type="ECO:0000256" key="1">
    <source>
        <dbReference type="ARBA" id="ARBA00022884"/>
    </source>
</evidence>
<dbReference type="InterPro" id="IPR012677">
    <property type="entry name" value="Nucleotide-bd_a/b_plait_sf"/>
</dbReference>
<dbReference type="PANTHER" id="PTHR21245">
    <property type="entry name" value="HETEROGENEOUS NUCLEAR RIBONUCLEOPROTEIN"/>
    <property type="match status" value="1"/>
</dbReference>
<feature type="compositionally biased region" description="Basic residues" evidence="3">
    <location>
        <begin position="504"/>
        <end position="519"/>
    </location>
</feature>
<feature type="region of interest" description="Disordered" evidence="3">
    <location>
        <begin position="1"/>
        <end position="54"/>
    </location>
</feature>
<keyword evidence="1 2" id="KW-0694">RNA-binding</keyword>
<organism evidence="5 6">
    <name type="scientific">Zingiber officinale</name>
    <name type="common">Ginger</name>
    <name type="synonym">Amomum zingiber</name>
    <dbReference type="NCBI Taxonomy" id="94328"/>
    <lineage>
        <taxon>Eukaryota</taxon>
        <taxon>Viridiplantae</taxon>
        <taxon>Streptophyta</taxon>
        <taxon>Embryophyta</taxon>
        <taxon>Tracheophyta</taxon>
        <taxon>Spermatophyta</taxon>
        <taxon>Magnoliopsida</taxon>
        <taxon>Liliopsida</taxon>
        <taxon>Zingiberales</taxon>
        <taxon>Zingiberaceae</taxon>
        <taxon>Zingiber</taxon>
    </lineage>
</organism>
<feature type="region of interest" description="Disordered" evidence="3">
    <location>
        <begin position="504"/>
        <end position="670"/>
    </location>
</feature>
<sequence>MTETPSYHDLNALSSEPPNEGSLVNWVTEDFSCPSPSGKMPPRSAKKTAGQRKTAARTFRAALKAQTEAEVVEEPTEVEEVPPSVEEVKEETKVEAVVVRDKMFDLNSSDIGRDSVDVECEKSHLFRHLSFVFSFPDEEVVKEVYLEEENGERLELEDNEVEYEHEEDTAVDYDEKYVENEVQEDYVDGEGEEGDVIEEVEIDMVDEEIVDDRDHLEGEEDENVEGEHMLNAEEEEQHKVVEEHRKRKEFEIFVGGLDKDANEDDLKRVFSQVGEVTEVRLMMNPLTKKNKGFAFLRFATVEQAKRAVSDLKTPVVRGKQCGVAPSQDSDTLFVGNICKSWTKEHFKEKLKSYGVENVEDVTLVEDTNNAGMNRGFAFLEFSSRTEAMDAYKILQKRDVVFGVDRTAKIAFADSFIDPDDEIMAQVKTVFIDGLPAMWDEDRVRDCLKKYGVIEKVELARNMPAAKRKDFGFVTFDTHDNAVVCADGINNTELGEGHSKVKVRARLSRPHQRGRVKRSLHGTFRPSRDAPRSGRASYHRPPPTRFSSYAYRPVGARGVSSSSRGMKKPLGHRDRHPEMIMAERVRRLPPPERSYQRRPPAPVDTYPRISDRRDYVRRDDLPPPRSRPVPEYGSRVPIERVPSYRDDYSFRGPGYSELPPRSASRPSDRRVYIDDDYERKLERPLTYREGRSRDYVSVSGSKRPYSEMDDPRYADISIRQPRARLDYAVSGTGAQYGHAYSDRLGQENVGYGSTRGSLSGHDTLYGTRQGMTYARGSTSSSAGGVYSSSFGSGYLSRGSDGGGGSASSSFISGRSLSSRGYAGSGGSSSYY</sequence>
<gene>
    <name evidence="5" type="ORF">ZIOFF_032843</name>
</gene>
<dbReference type="InterPro" id="IPR035979">
    <property type="entry name" value="RBD_domain_sf"/>
</dbReference>
<feature type="domain" description="RRM" evidence="4">
    <location>
        <begin position="250"/>
        <end position="328"/>
    </location>
</feature>
<dbReference type="AlphaFoldDB" id="A0A8J5GPK3"/>
<feature type="region of interest" description="Disordered" evidence="3">
    <location>
        <begin position="796"/>
        <end position="830"/>
    </location>
</feature>
<evidence type="ECO:0000256" key="2">
    <source>
        <dbReference type="PROSITE-ProRule" id="PRU00176"/>
    </source>
</evidence>
<feature type="domain" description="RRM" evidence="4">
    <location>
        <begin position="330"/>
        <end position="414"/>
    </location>
</feature>
<feature type="compositionally biased region" description="Basic and acidic residues" evidence="3">
    <location>
        <begin position="608"/>
        <end position="621"/>
    </location>
</feature>
<evidence type="ECO:0000256" key="3">
    <source>
        <dbReference type="SAM" id="MobiDB-lite"/>
    </source>
</evidence>
<dbReference type="FunFam" id="3.30.70.330:FF:000187">
    <property type="entry name" value="Heterogeneous nuclear ribonucleoprotein Q"/>
    <property type="match status" value="1"/>
</dbReference>
<evidence type="ECO:0000259" key="4">
    <source>
        <dbReference type="PROSITE" id="PS50102"/>
    </source>
</evidence>